<evidence type="ECO:0000256" key="2">
    <source>
        <dbReference type="ARBA" id="ARBA00033214"/>
    </source>
</evidence>
<dbReference type="InterPro" id="IPR045114">
    <property type="entry name" value="Csn12-like"/>
</dbReference>
<dbReference type="GO" id="GO:0070390">
    <property type="term" value="C:transcription export complex 2"/>
    <property type="evidence" value="ECO:0007669"/>
    <property type="project" value="TreeGrafter"/>
</dbReference>
<dbReference type="PANTHER" id="PTHR12732">
    <property type="entry name" value="UNCHARACTERIZED PROTEASOME COMPONENT REGION PCI-CONTAINING"/>
    <property type="match status" value="1"/>
</dbReference>
<protein>
    <recommendedName>
        <fullName evidence="2">CSN12-like protein</fullName>
    </recommendedName>
</protein>
<dbReference type="AlphaFoldDB" id="A0A6S7H0V2"/>
<comment type="similarity">
    <text evidence="1">Belongs to the CSN12 family.</text>
</comment>
<comment type="caution">
    <text evidence="3">The sequence shown here is derived from an EMBL/GenBank/DDBJ whole genome shotgun (WGS) entry which is preliminary data.</text>
</comment>
<dbReference type="EMBL" id="CACRXK020003217">
    <property type="protein sequence ID" value="CAB3997888.1"/>
    <property type="molecule type" value="Genomic_DNA"/>
</dbReference>
<dbReference type="PANTHER" id="PTHR12732:SF0">
    <property type="entry name" value="PCI DOMAIN-CONTAINING PROTEIN 2"/>
    <property type="match status" value="1"/>
</dbReference>
<evidence type="ECO:0000256" key="1">
    <source>
        <dbReference type="ARBA" id="ARBA00025771"/>
    </source>
</evidence>
<proteinExistence type="inferred from homology"/>
<dbReference type="InterPro" id="IPR036388">
    <property type="entry name" value="WH-like_DNA-bd_sf"/>
</dbReference>
<dbReference type="GO" id="GO:0003690">
    <property type="term" value="F:double-stranded DNA binding"/>
    <property type="evidence" value="ECO:0007669"/>
    <property type="project" value="InterPro"/>
</dbReference>
<dbReference type="Pfam" id="PF01399">
    <property type="entry name" value="PCI"/>
    <property type="match status" value="1"/>
</dbReference>
<sequence>LENAQESCQRFLDPPYDEMFAAHLRALWAMNKKDITEAFACQAVVVQAFIKAFQAQKDENWSLPIMKCVVLDLRLLALQADEQLSKSGQRKAGESLERAAEVMMGCFRVCAADSRAAKEVSKKWGMLALVNHLFKIYFKTNRIHLCKPLIRAIDSLAIKDHFEISNQVTYRYYVGRKAMFDNDLKLAEEYLDFAFHHCHRSSMKNKRLVLIYLVPVKMLAGRLPPDEILEKYDLKQYSDIVRAVRTGNLLLLNSTLEKHEAFFITYGVFLILEKLKLITYRNLFKKVYILLKTHQIPLPAFVSALHFLQIDDMDVIEVQCIVANLIFEGYIKGYISHQHQKLVVSKQNPFPSLTSFL</sequence>
<dbReference type="GO" id="GO:0003723">
    <property type="term" value="F:RNA binding"/>
    <property type="evidence" value="ECO:0007669"/>
    <property type="project" value="InterPro"/>
</dbReference>
<name>A0A6S7H0V2_PARCT</name>
<dbReference type="GO" id="GO:0000973">
    <property type="term" value="P:post-transcriptional tethering of RNA polymerase II gene DNA at nuclear periphery"/>
    <property type="evidence" value="ECO:0007669"/>
    <property type="project" value="TreeGrafter"/>
</dbReference>
<dbReference type="GO" id="GO:0006368">
    <property type="term" value="P:transcription elongation by RNA polymerase II"/>
    <property type="evidence" value="ECO:0007669"/>
    <property type="project" value="TreeGrafter"/>
</dbReference>
<dbReference type="SMART" id="SM00753">
    <property type="entry name" value="PAM"/>
    <property type="match status" value="1"/>
</dbReference>
<reference evidence="3" key="1">
    <citation type="submission" date="2020-04" db="EMBL/GenBank/DDBJ databases">
        <authorList>
            <person name="Alioto T."/>
            <person name="Alioto T."/>
            <person name="Gomez Garrido J."/>
        </authorList>
    </citation>
    <scope>NUCLEOTIDE SEQUENCE</scope>
    <source>
        <strain evidence="3">A484AB</strain>
    </source>
</reference>
<organism evidence="3 4">
    <name type="scientific">Paramuricea clavata</name>
    <name type="common">Red gorgonian</name>
    <name type="synonym">Violescent sea-whip</name>
    <dbReference type="NCBI Taxonomy" id="317549"/>
    <lineage>
        <taxon>Eukaryota</taxon>
        <taxon>Metazoa</taxon>
        <taxon>Cnidaria</taxon>
        <taxon>Anthozoa</taxon>
        <taxon>Octocorallia</taxon>
        <taxon>Malacalcyonacea</taxon>
        <taxon>Plexauridae</taxon>
        <taxon>Paramuricea</taxon>
    </lineage>
</organism>
<dbReference type="Gene3D" id="1.10.10.10">
    <property type="entry name" value="Winged helix-like DNA-binding domain superfamily/Winged helix DNA-binding domain"/>
    <property type="match status" value="1"/>
</dbReference>
<dbReference type="OrthoDB" id="10252687at2759"/>
<dbReference type="InterPro" id="IPR000717">
    <property type="entry name" value="PCI_dom"/>
</dbReference>
<feature type="non-terminal residue" evidence="3">
    <location>
        <position position="357"/>
    </location>
</feature>
<keyword evidence="4" id="KW-1185">Reference proteome</keyword>
<evidence type="ECO:0000313" key="3">
    <source>
        <dbReference type="EMBL" id="CAB3997888.1"/>
    </source>
</evidence>
<evidence type="ECO:0000313" key="4">
    <source>
        <dbReference type="Proteomes" id="UP001152795"/>
    </source>
</evidence>
<dbReference type="FunFam" id="1.10.10.10:FF:000146">
    <property type="entry name" value="PCI domain-containing protein 2 homolog"/>
    <property type="match status" value="1"/>
</dbReference>
<dbReference type="PROSITE" id="PS50250">
    <property type="entry name" value="PCI"/>
    <property type="match status" value="1"/>
</dbReference>
<gene>
    <name evidence="3" type="ORF">PACLA_8A013660</name>
</gene>
<dbReference type="GO" id="GO:0016973">
    <property type="term" value="P:poly(A)+ mRNA export from nucleus"/>
    <property type="evidence" value="ECO:0007669"/>
    <property type="project" value="TreeGrafter"/>
</dbReference>
<accession>A0A6S7H0V2</accession>
<dbReference type="Proteomes" id="UP001152795">
    <property type="component" value="Unassembled WGS sequence"/>
</dbReference>